<dbReference type="HOGENOM" id="CLU_3015039_0_0_1"/>
<evidence type="ECO:0000313" key="2">
    <source>
        <dbReference type="Proteomes" id="UP000054018"/>
    </source>
</evidence>
<dbReference type="Proteomes" id="UP000054018">
    <property type="component" value="Unassembled WGS sequence"/>
</dbReference>
<accession>A0A0C9ZYI9</accession>
<proteinExistence type="predicted"/>
<reference evidence="2" key="2">
    <citation type="submission" date="2015-01" db="EMBL/GenBank/DDBJ databases">
        <title>Evolutionary Origins and Diversification of the Mycorrhizal Mutualists.</title>
        <authorList>
            <consortium name="DOE Joint Genome Institute"/>
            <consortium name="Mycorrhizal Genomics Consortium"/>
            <person name="Kohler A."/>
            <person name="Kuo A."/>
            <person name="Nagy L.G."/>
            <person name="Floudas D."/>
            <person name="Copeland A."/>
            <person name="Barry K.W."/>
            <person name="Cichocki N."/>
            <person name="Veneault-Fourrey C."/>
            <person name="LaButti K."/>
            <person name="Lindquist E.A."/>
            <person name="Lipzen A."/>
            <person name="Lundell T."/>
            <person name="Morin E."/>
            <person name="Murat C."/>
            <person name="Riley R."/>
            <person name="Ohm R."/>
            <person name="Sun H."/>
            <person name="Tunlid A."/>
            <person name="Henrissat B."/>
            <person name="Grigoriev I.V."/>
            <person name="Hibbett D.S."/>
            <person name="Martin F."/>
        </authorList>
    </citation>
    <scope>NUCLEOTIDE SEQUENCE [LARGE SCALE GENOMIC DNA]</scope>
    <source>
        <strain evidence="2">441</strain>
    </source>
</reference>
<dbReference type="AlphaFoldDB" id="A0A0C9ZYI9"/>
<name>A0A0C9ZYI9_9AGAM</name>
<organism evidence="1 2">
    <name type="scientific">Pisolithus microcarpus 441</name>
    <dbReference type="NCBI Taxonomy" id="765257"/>
    <lineage>
        <taxon>Eukaryota</taxon>
        <taxon>Fungi</taxon>
        <taxon>Dikarya</taxon>
        <taxon>Basidiomycota</taxon>
        <taxon>Agaricomycotina</taxon>
        <taxon>Agaricomycetes</taxon>
        <taxon>Agaricomycetidae</taxon>
        <taxon>Boletales</taxon>
        <taxon>Sclerodermatineae</taxon>
        <taxon>Pisolithaceae</taxon>
        <taxon>Pisolithus</taxon>
    </lineage>
</organism>
<protein>
    <submittedName>
        <fullName evidence="1">Uncharacterized protein</fullName>
    </submittedName>
</protein>
<reference evidence="1 2" key="1">
    <citation type="submission" date="2014-04" db="EMBL/GenBank/DDBJ databases">
        <authorList>
            <consortium name="DOE Joint Genome Institute"/>
            <person name="Kuo A."/>
            <person name="Kohler A."/>
            <person name="Costa M.D."/>
            <person name="Nagy L.G."/>
            <person name="Floudas D."/>
            <person name="Copeland A."/>
            <person name="Barry K.W."/>
            <person name="Cichocki N."/>
            <person name="Veneault-Fourrey C."/>
            <person name="LaButti K."/>
            <person name="Lindquist E.A."/>
            <person name="Lipzen A."/>
            <person name="Lundell T."/>
            <person name="Morin E."/>
            <person name="Murat C."/>
            <person name="Sun H."/>
            <person name="Tunlid A."/>
            <person name="Henrissat B."/>
            <person name="Grigoriev I.V."/>
            <person name="Hibbett D.S."/>
            <person name="Martin F."/>
            <person name="Nordberg H.P."/>
            <person name="Cantor M.N."/>
            <person name="Hua S.X."/>
        </authorList>
    </citation>
    <scope>NUCLEOTIDE SEQUENCE [LARGE SCALE GENOMIC DNA]</scope>
    <source>
        <strain evidence="1 2">441</strain>
    </source>
</reference>
<sequence length="56" mass="6595">MEFRSFESKVNFDSGTKGKDAYALQKYFIECSSGTVLFVQRFSNDKKNRVHQQFHL</sequence>
<keyword evidence="2" id="KW-1185">Reference proteome</keyword>
<evidence type="ECO:0000313" key="1">
    <source>
        <dbReference type="EMBL" id="KIK31059.1"/>
    </source>
</evidence>
<gene>
    <name evidence="1" type="ORF">PISMIDRAFT_670000</name>
</gene>
<dbReference type="EMBL" id="KN833685">
    <property type="protein sequence ID" value="KIK31059.1"/>
    <property type="molecule type" value="Genomic_DNA"/>
</dbReference>